<evidence type="ECO:0000256" key="1">
    <source>
        <dbReference type="ARBA" id="ARBA00022884"/>
    </source>
</evidence>
<dbReference type="OMA" id="NEFGPIK"/>
<dbReference type="EMBL" id="KI912114">
    <property type="protein sequence ID" value="ETS79577.1"/>
    <property type="molecule type" value="Genomic_DNA"/>
</dbReference>
<name>W3X2F5_PESFW</name>
<dbReference type="eggNOG" id="KOG0533">
    <property type="taxonomic scope" value="Eukaryota"/>
</dbReference>
<dbReference type="GeneID" id="19274443"/>
<dbReference type="PANTHER" id="PTHR19965:SF35">
    <property type="entry name" value="RNA ANNEALING PROTEIN YRA1"/>
    <property type="match status" value="1"/>
</dbReference>
<evidence type="ECO:0000259" key="4">
    <source>
        <dbReference type="PROSITE" id="PS50102"/>
    </source>
</evidence>
<feature type="region of interest" description="Disordered" evidence="3">
    <location>
        <begin position="1"/>
        <end position="73"/>
    </location>
</feature>
<dbReference type="InterPro" id="IPR051229">
    <property type="entry name" value="ALYREF_mRNA_export"/>
</dbReference>
<dbReference type="GO" id="GO:0140746">
    <property type="term" value="P:siRNA catabolic process"/>
    <property type="evidence" value="ECO:0007669"/>
    <property type="project" value="EnsemblFungi"/>
</dbReference>
<keyword evidence="1 2" id="KW-0694">RNA-binding</keyword>
<dbReference type="PANTHER" id="PTHR19965">
    <property type="entry name" value="RNA AND EXPORT FACTOR BINDING PROTEIN"/>
    <property type="match status" value="1"/>
</dbReference>
<dbReference type="SMART" id="SM01218">
    <property type="entry name" value="FoP_duplication"/>
    <property type="match status" value="1"/>
</dbReference>
<protein>
    <recommendedName>
        <fullName evidence="4">RRM domain-containing protein</fullName>
    </recommendedName>
</protein>
<dbReference type="Gene3D" id="3.30.70.330">
    <property type="match status" value="1"/>
</dbReference>
<dbReference type="OrthoDB" id="346839at2759"/>
<dbReference type="RefSeq" id="XP_007836202.1">
    <property type="nucleotide sequence ID" value="XM_007838011.1"/>
</dbReference>
<feature type="compositionally biased region" description="Low complexity" evidence="3">
    <location>
        <begin position="227"/>
        <end position="246"/>
    </location>
</feature>
<feature type="region of interest" description="Disordered" evidence="3">
    <location>
        <begin position="159"/>
        <end position="215"/>
    </location>
</feature>
<gene>
    <name evidence="5" type="ORF">PFICI_09430</name>
</gene>
<reference evidence="6" key="1">
    <citation type="journal article" date="2015" name="BMC Genomics">
        <title>Genomic and transcriptomic analysis of the endophytic fungus Pestalotiopsis fici reveals its lifestyle and high potential for synthesis of natural products.</title>
        <authorList>
            <person name="Wang X."/>
            <person name="Zhang X."/>
            <person name="Liu L."/>
            <person name="Xiang M."/>
            <person name="Wang W."/>
            <person name="Sun X."/>
            <person name="Che Y."/>
            <person name="Guo L."/>
            <person name="Liu G."/>
            <person name="Guo L."/>
            <person name="Wang C."/>
            <person name="Yin W.B."/>
            <person name="Stadler M."/>
            <person name="Zhang X."/>
            <person name="Liu X."/>
        </authorList>
    </citation>
    <scope>NUCLEOTIDE SEQUENCE [LARGE SCALE GENOMIC DNA]</scope>
    <source>
        <strain evidence="6">W106-1 / CGMCC3.15140</strain>
    </source>
</reference>
<keyword evidence="6" id="KW-1185">Reference proteome</keyword>
<dbReference type="KEGG" id="pfy:PFICI_09430"/>
<sequence length="266" mass="27783">MSGKLDQSLDEIVSTQRKAGGRRGRNTTRRASGRTTTVAPVGGVQKNSKKPQTAAKQAPAKASGGPGDSKVVVSNLPKDVTESQIKEYFVTSVGPIKRLELAYGPGGSSRGVATITFSKRDGASKAFNQLNGLLVDGRPIKIEIIVSGDKAAEIAPAPKTLTDRISQPKSQPKSAVPNKKKEAATKDTAAGGANRGRRKPARGKSSRPAKKTAEELDSEMADYFVAGNQNENANGGAPAPANNGDAAMDDDIMVSSVSEMLPINRC</sequence>
<dbReference type="InterPro" id="IPR035979">
    <property type="entry name" value="RBD_domain_sf"/>
</dbReference>
<dbReference type="GO" id="GO:0000791">
    <property type="term" value="C:euchromatin"/>
    <property type="evidence" value="ECO:0007669"/>
    <property type="project" value="EnsemblFungi"/>
</dbReference>
<evidence type="ECO:0000313" key="6">
    <source>
        <dbReference type="Proteomes" id="UP000030651"/>
    </source>
</evidence>
<organism evidence="5 6">
    <name type="scientific">Pestalotiopsis fici (strain W106-1 / CGMCC3.15140)</name>
    <dbReference type="NCBI Taxonomy" id="1229662"/>
    <lineage>
        <taxon>Eukaryota</taxon>
        <taxon>Fungi</taxon>
        <taxon>Dikarya</taxon>
        <taxon>Ascomycota</taxon>
        <taxon>Pezizomycotina</taxon>
        <taxon>Sordariomycetes</taxon>
        <taxon>Xylariomycetidae</taxon>
        <taxon>Amphisphaeriales</taxon>
        <taxon>Sporocadaceae</taxon>
        <taxon>Pestalotiopsis</taxon>
    </lineage>
</organism>
<evidence type="ECO:0000313" key="5">
    <source>
        <dbReference type="EMBL" id="ETS79577.1"/>
    </source>
</evidence>
<feature type="compositionally biased region" description="Polar residues" evidence="3">
    <location>
        <begin position="163"/>
        <end position="173"/>
    </location>
</feature>
<dbReference type="PROSITE" id="PS50102">
    <property type="entry name" value="RRM"/>
    <property type="match status" value="1"/>
</dbReference>
<proteinExistence type="predicted"/>
<dbReference type="GO" id="GO:0000775">
    <property type="term" value="C:chromosome, centromeric region"/>
    <property type="evidence" value="ECO:0007669"/>
    <property type="project" value="EnsemblFungi"/>
</dbReference>
<dbReference type="GO" id="GO:0071040">
    <property type="term" value="P:nuclear polyadenylation-dependent antisense transcript catabolic process"/>
    <property type="evidence" value="ECO:0007669"/>
    <property type="project" value="EnsemblFungi"/>
</dbReference>
<dbReference type="Pfam" id="PF00076">
    <property type="entry name" value="RRM_1"/>
    <property type="match status" value="1"/>
</dbReference>
<feature type="domain" description="RRM" evidence="4">
    <location>
        <begin position="69"/>
        <end position="147"/>
    </location>
</feature>
<dbReference type="InterPro" id="IPR000504">
    <property type="entry name" value="RRM_dom"/>
</dbReference>
<evidence type="ECO:0000256" key="3">
    <source>
        <dbReference type="SAM" id="MobiDB-lite"/>
    </source>
</evidence>
<dbReference type="InterPro" id="IPR025715">
    <property type="entry name" value="FoP_C"/>
</dbReference>
<dbReference type="AlphaFoldDB" id="W3X2F5"/>
<feature type="compositionally biased region" description="Low complexity" evidence="3">
    <location>
        <begin position="50"/>
        <end position="62"/>
    </location>
</feature>
<feature type="compositionally biased region" description="Basic residues" evidence="3">
    <location>
        <begin position="195"/>
        <end position="210"/>
    </location>
</feature>
<dbReference type="STRING" id="1229662.W3X2F5"/>
<dbReference type="HOGENOM" id="CLU_052367_2_0_1"/>
<feature type="compositionally biased region" description="Basic residues" evidence="3">
    <location>
        <begin position="19"/>
        <end position="32"/>
    </location>
</feature>
<dbReference type="SUPFAM" id="SSF54928">
    <property type="entry name" value="RNA-binding domain, RBD"/>
    <property type="match status" value="1"/>
</dbReference>
<dbReference type="InParanoid" id="W3X2F5"/>
<accession>W3X2F5</accession>
<dbReference type="Proteomes" id="UP000030651">
    <property type="component" value="Unassembled WGS sequence"/>
</dbReference>
<feature type="region of interest" description="Disordered" evidence="3">
    <location>
        <begin position="227"/>
        <end position="248"/>
    </location>
</feature>
<evidence type="ECO:0000256" key="2">
    <source>
        <dbReference type="PROSITE-ProRule" id="PRU00176"/>
    </source>
</evidence>
<dbReference type="FunCoup" id="W3X2F5">
    <property type="interactions" value="1014"/>
</dbReference>
<dbReference type="GO" id="GO:0003729">
    <property type="term" value="F:mRNA binding"/>
    <property type="evidence" value="ECO:0007669"/>
    <property type="project" value="TreeGrafter"/>
</dbReference>
<dbReference type="GO" id="GO:0005634">
    <property type="term" value="C:nucleus"/>
    <property type="evidence" value="ECO:0007669"/>
    <property type="project" value="EnsemblFungi"/>
</dbReference>
<dbReference type="InterPro" id="IPR012677">
    <property type="entry name" value="Nucleotide-bd_a/b_plait_sf"/>
</dbReference>
<dbReference type="SMART" id="SM00360">
    <property type="entry name" value="RRM"/>
    <property type="match status" value="1"/>
</dbReference>